<dbReference type="AlphaFoldDB" id="A0A8T0BEY7"/>
<keyword evidence="2" id="KW-0547">Nucleotide-binding</keyword>
<proteinExistence type="inferred from homology"/>
<dbReference type="PANTHER" id="PTHR10903:SF170">
    <property type="entry name" value="GTPASE IMAP FAMILY MEMBER 7"/>
    <property type="match status" value="1"/>
</dbReference>
<feature type="domain" description="AIG1-type G" evidence="4">
    <location>
        <begin position="4"/>
        <end position="51"/>
    </location>
</feature>
<comment type="caution">
    <text evidence="5">The sequence shown here is derived from an EMBL/GenBank/DDBJ whole genome shotgun (WGS) entry which is preliminary data.</text>
</comment>
<protein>
    <recommendedName>
        <fullName evidence="4">AIG1-type G domain-containing protein</fullName>
    </recommendedName>
</protein>
<evidence type="ECO:0000259" key="4">
    <source>
        <dbReference type="Pfam" id="PF04548"/>
    </source>
</evidence>
<dbReference type="Proteomes" id="UP000606274">
    <property type="component" value="Unassembled WGS sequence"/>
</dbReference>
<dbReference type="EMBL" id="JABFDY010000007">
    <property type="protein sequence ID" value="KAF7705708.1"/>
    <property type="molecule type" value="Genomic_DNA"/>
</dbReference>
<dbReference type="InterPro" id="IPR027417">
    <property type="entry name" value="P-loop_NTPase"/>
</dbReference>
<comment type="similarity">
    <text evidence="1">Belongs to the TRAFAC class TrmE-Era-EngA-EngB-Septin-like GTPase superfamily. AIG1/Toc34/Toc159-like paraseptin GTPase family. IAN subfamily.</text>
</comment>
<dbReference type="GO" id="GO:0005525">
    <property type="term" value="F:GTP binding"/>
    <property type="evidence" value="ECO:0007669"/>
    <property type="project" value="UniProtKB-KW"/>
</dbReference>
<evidence type="ECO:0000256" key="3">
    <source>
        <dbReference type="ARBA" id="ARBA00023134"/>
    </source>
</evidence>
<reference evidence="5" key="1">
    <citation type="submission" date="2020-08" db="EMBL/GenBank/DDBJ databases">
        <title>Chromosome-level assembly of Southern catfish (Silurus meridionalis) provides insights into visual adaptation to the nocturnal and benthic lifestyles.</title>
        <authorList>
            <person name="Zhang Y."/>
            <person name="Wang D."/>
            <person name="Peng Z."/>
        </authorList>
    </citation>
    <scope>NUCLEOTIDE SEQUENCE</scope>
    <source>
        <strain evidence="5">SWU-2019-XX</strain>
        <tissue evidence="5">Muscle</tissue>
    </source>
</reference>
<gene>
    <name evidence="5" type="ORF">HF521_020994</name>
</gene>
<dbReference type="PANTHER" id="PTHR10903">
    <property type="entry name" value="GTPASE, IMAP FAMILY MEMBER-RELATED"/>
    <property type="match status" value="1"/>
</dbReference>
<dbReference type="InterPro" id="IPR006703">
    <property type="entry name" value="G_AIG1"/>
</dbReference>
<accession>A0A8T0BEY7</accession>
<evidence type="ECO:0000256" key="1">
    <source>
        <dbReference type="ARBA" id="ARBA00008535"/>
    </source>
</evidence>
<dbReference type="Gene3D" id="3.40.50.300">
    <property type="entry name" value="P-loop containing nucleotide triphosphate hydrolases"/>
    <property type="match status" value="1"/>
</dbReference>
<dbReference type="SUPFAM" id="SSF52540">
    <property type="entry name" value="P-loop containing nucleoside triphosphate hydrolases"/>
    <property type="match status" value="1"/>
</dbReference>
<evidence type="ECO:0000313" key="6">
    <source>
        <dbReference type="Proteomes" id="UP000606274"/>
    </source>
</evidence>
<organism evidence="5 6">
    <name type="scientific">Silurus meridionalis</name>
    <name type="common">Southern catfish</name>
    <name type="synonym">Silurus soldatovi meridionalis</name>
    <dbReference type="NCBI Taxonomy" id="175797"/>
    <lineage>
        <taxon>Eukaryota</taxon>
        <taxon>Metazoa</taxon>
        <taxon>Chordata</taxon>
        <taxon>Craniata</taxon>
        <taxon>Vertebrata</taxon>
        <taxon>Euteleostomi</taxon>
        <taxon>Actinopterygii</taxon>
        <taxon>Neopterygii</taxon>
        <taxon>Teleostei</taxon>
        <taxon>Ostariophysi</taxon>
        <taxon>Siluriformes</taxon>
        <taxon>Siluridae</taxon>
        <taxon>Silurus</taxon>
    </lineage>
</organism>
<evidence type="ECO:0000313" key="5">
    <source>
        <dbReference type="EMBL" id="KAF7705708.1"/>
    </source>
</evidence>
<name>A0A8T0BEY7_SILME</name>
<dbReference type="Pfam" id="PF04548">
    <property type="entry name" value="AIG1"/>
    <property type="match status" value="1"/>
</dbReference>
<dbReference type="InterPro" id="IPR045058">
    <property type="entry name" value="GIMA/IAN/Toc"/>
</dbReference>
<keyword evidence="6" id="KW-1185">Reference proteome</keyword>
<sequence length="103" mass="11755">MEKRTIVLLGKTGVGKSATGNTILRRNRFESCRSVDSVTEECAFEEAVINGKCNTSEEKLHLRASEVNPKYHILTSDLWKWRKEPSYCWGRLVLGRVQQETPS</sequence>
<evidence type="ECO:0000256" key="2">
    <source>
        <dbReference type="ARBA" id="ARBA00022741"/>
    </source>
</evidence>
<keyword evidence="3" id="KW-0342">GTP-binding</keyword>